<feature type="transmembrane region" description="Helical" evidence="10">
    <location>
        <begin position="42"/>
        <end position="64"/>
    </location>
</feature>
<organism evidence="11 12">
    <name type="scientific">Blattamonas nauphoetae</name>
    <dbReference type="NCBI Taxonomy" id="2049346"/>
    <lineage>
        <taxon>Eukaryota</taxon>
        <taxon>Metamonada</taxon>
        <taxon>Preaxostyla</taxon>
        <taxon>Oxymonadida</taxon>
        <taxon>Blattamonas</taxon>
    </lineage>
</organism>
<proteinExistence type="inferred from homology"/>
<evidence type="ECO:0000256" key="2">
    <source>
        <dbReference type="ARBA" id="ARBA00022448"/>
    </source>
</evidence>
<reference evidence="11 12" key="1">
    <citation type="journal article" date="2022" name="bioRxiv">
        <title>Genomics of Preaxostyla Flagellates Illuminates Evolutionary Transitions and the Path Towards Mitochondrial Loss.</title>
        <authorList>
            <person name="Novak L.V.F."/>
            <person name="Treitli S.C."/>
            <person name="Pyrih J."/>
            <person name="Halakuc P."/>
            <person name="Pipaliya S.V."/>
            <person name="Vacek V."/>
            <person name="Brzon O."/>
            <person name="Soukal P."/>
            <person name="Eme L."/>
            <person name="Dacks J.B."/>
            <person name="Karnkowska A."/>
            <person name="Elias M."/>
            <person name="Hampl V."/>
        </authorList>
    </citation>
    <scope>NUCLEOTIDE SEQUENCE [LARGE SCALE GENOMIC DNA]</scope>
    <source>
        <strain evidence="11">NAU3</strain>
        <tissue evidence="11">Gut</tissue>
    </source>
</reference>
<gene>
    <name evidence="11" type="ORF">BLNAU_7911</name>
</gene>
<dbReference type="Gene3D" id="1.20.5.820">
    <property type="entry name" value="Preprotein translocase SecE subunit"/>
    <property type="match status" value="1"/>
</dbReference>
<protein>
    <submittedName>
        <fullName evidence="11">Uncharacterized protein</fullName>
    </submittedName>
</protein>
<feature type="compositionally biased region" description="Polar residues" evidence="9">
    <location>
        <begin position="1103"/>
        <end position="1115"/>
    </location>
</feature>
<feature type="region of interest" description="Disordered" evidence="9">
    <location>
        <begin position="1649"/>
        <end position="1723"/>
    </location>
</feature>
<accession>A0ABQ9Y030</accession>
<dbReference type="InterPro" id="IPR033304">
    <property type="entry name" value="DLEC1"/>
</dbReference>
<dbReference type="Gene3D" id="2.60.40.10">
    <property type="entry name" value="Immunoglobulins"/>
    <property type="match status" value="4"/>
</dbReference>
<keyword evidence="7 10" id="KW-0472">Membrane</keyword>
<feature type="region of interest" description="Disordered" evidence="9">
    <location>
        <begin position="1059"/>
        <end position="1123"/>
    </location>
</feature>
<dbReference type="PANTHER" id="PTHR46348">
    <property type="entry name" value="DELETED IN LUNG AND ESOPHAGEAL CANCER PROTEIN 1"/>
    <property type="match status" value="1"/>
</dbReference>
<dbReference type="InterPro" id="IPR023391">
    <property type="entry name" value="Prot_translocase_SecE_dom_sf"/>
</dbReference>
<feature type="region of interest" description="Disordered" evidence="9">
    <location>
        <begin position="1298"/>
        <end position="1345"/>
    </location>
</feature>
<dbReference type="PANTHER" id="PTHR46348:SF1">
    <property type="entry name" value="DELETED IN LUNG AND ESOPHAGEAL CANCER PROTEIN 1"/>
    <property type="match status" value="1"/>
</dbReference>
<feature type="region of interest" description="Disordered" evidence="9">
    <location>
        <begin position="997"/>
        <end position="1026"/>
    </location>
</feature>
<evidence type="ECO:0000256" key="9">
    <source>
        <dbReference type="SAM" id="MobiDB-lite"/>
    </source>
</evidence>
<comment type="similarity">
    <text evidence="1">Belongs to the SecE/SEC61-gamma family.</text>
</comment>
<sequence>MDPEKIQDLTEKATEPITEFVKDAKQFWRRARKPDQKEFSKIALATGTGFLVLGFLGFVVRLVFIPINHVLINPSTTYAPAAVLGLSINPGFCRFSQYQVEGRYSFRFVVKNAETHSIHLRLIPPGNPALSLHENGKVYRSTGLIAPGMSVTYEIIFIPEHLNTIHDSILIQTERGTVKFDITCELPPPILTIPDVIDCGPCYRDHCKPTEIKFTNIGGAGIFAFHQTDDDLQNVKLSLVHLSQMEETDNENYLYENSQNPSESPLTKIPGRFSTTHFVIEPMFFRMEPNETSKVLITYYPSDRDDEEEVEQVDGEDDEVVNTRRGAVVIPHKLDLLLSCNDSMSMKLTLLGQSVRPWCETSLGLIQSPLSVVSPSHPDNLFLNTPAPPNAITFNNVPVNTTSSQTLTVYNPTPLALPFHFSFISAPEDFVRGILLSTHNNVEDSSELPVSLPYLSILPQSGTIEPQCSQAFTLTFSPRPEEENVLNHSWLLFYTDIPTIYPTGPLSPSRNWPHLFPDFHLDLFTKLTNIDPNNKLFFPIHITSSAVVPKPAYDPKVLQPEIITPKPELFLAEPSLDCGVISPNQLKVVHATLINNTSVAANFTWYIDRLSTNEKYKHVNTNIPLRRSIPLMHYVFREDVVASLFEQHPCELFGIDFDTIDPTKAFDIYTYNQEHTATSAFLFANTHAQDMTDQQDEETFLRTLAAVGETDDVELPTGFVCVSSPSGTVLPNSQMVVSFAVAANSQTEMKLIGRCCVEGGGTTSLDLHAAIIEPQVVIDDPFIDFGTAYIGVKSEKTITIRNMTGVPCEFVWESMWANGEADMEENDQQAMQAQRQARNEMFELNIIPPHGFLHENGFAELQVEFIPKVTGTFEVMGACHVSNTTNQTGIICKAEAFPLNVSYSVADPLRPGLSMKDETVQPATDQASIKSKSSHTGNDVLRFPDDIPIGVVKKLQFHLKNTTQIPSAFSLRFLRFQAPEENWTAAVHKSIEKRGTTLDPISESGRYNPVAKEPDDGIVNEYQDEDFDDLKEETKRSRSVQDEKGITLCGVTVKNGRVFRSPKREGETDQSTLLKTGRSNMGTKRKSQDGQGLVRDAGGSFKDPTTLSQRTTATGSGRKRPLFAKQPTSSFTFLSEKGIEFSQKEKQLAEYRSENKKRLARGKGIAFQAVPSVGSLPPGETVVIDILCFSDAAGDYRDCLVCQFQDNQAPPLLVNVKAGVIGREIEFEGGIHTLHPERKRQTEDSNDNVDDENYEPRLEELPSLSFLPSLTHLGDLNKMVQIHNKTCFDVSVKWDRLQPPTEKPPILSVNINFGEDGTEQDPNKQNADENGEGEATDENKPSLSITEYRPPLVKENDLPPFSIFPSTIVIPKHSTQSFEFFFHTDSSGLVLGENRLLFEATTQTLYPEHPNTMRIREYNQEDEERKLATMRQSMVLRMLNKEDKKGMNRRARAALDKIDDFETRAKMKDTLHFRRLRQRMAIRTTSQAERNIQVVEMLERTAKRQERIARGSTEEDSDEEEDVTQLHTVGLHPFARPPCHQSAPLRCLLSAEIIKSYLIPSVGSLSFVFAPPPHPAPSARQIILTNKTGTTVPFVVSLTPPFVCCGTSTISNTTPPVMLKHGKPVLLTKEIVMRNALFSEEVIQQECYHQPKTPLNTHRTTERAGPAVIPKAKQTSTDPIAKSTSKPKTPTNKGSTTAAPKTPKKLDGGTKTGTMVRGEAKAPKDRPIITTMTSDLLVLATLENVEIGISVDNTLHRQDKSGAKRPSSISEDYLFDHPIGSGTILQKPETQELALGLKKWEIMGRRGMKDLICSNDEFDVDEEDIPDEDADIETDNKHFYSFESPLEFQMSQPEVASPHTYASTIHSDSNAPHFTHGAKTKRRIEEIILPRESPEAREAGLGVEWPRDTVVDGSMRILFASGEEQNIPLQAQVRHALILPQKTMQLLNKHSVIHPDSTILNVKSNFNTREKLEEETETIGKMMRKELMKSLPPCPFQVDDVLLIDFGPIRNKPLDVATFSYALYNITDIDAHCKAEFSAFKHTLHPHKPTHFSFVQENSLSVGPFTITTPQPFLIPRHNQGPFKAQELTITFNPQEIGLYCAVLTVTVSGGQSIPLVVTGEATLIEA</sequence>
<feature type="compositionally biased region" description="Low complexity" evidence="9">
    <location>
        <begin position="1682"/>
        <end position="1697"/>
    </location>
</feature>
<evidence type="ECO:0000256" key="3">
    <source>
        <dbReference type="ARBA" id="ARBA00022692"/>
    </source>
</evidence>
<comment type="caution">
    <text evidence="11">The sequence shown here is derived from an EMBL/GenBank/DDBJ whole genome shotgun (WGS) entry which is preliminary data.</text>
</comment>
<dbReference type="Pfam" id="PF00584">
    <property type="entry name" value="SecE"/>
    <property type="match status" value="1"/>
</dbReference>
<keyword evidence="12" id="KW-1185">Reference proteome</keyword>
<dbReference type="NCBIfam" id="TIGR00327">
    <property type="entry name" value="secE_euk_arch"/>
    <property type="match status" value="1"/>
</dbReference>
<evidence type="ECO:0000313" key="11">
    <source>
        <dbReference type="EMBL" id="KAK2957081.1"/>
    </source>
</evidence>
<feature type="compositionally biased region" description="Acidic residues" evidence="9">
    <location>
        <begin position="1016"/>
        <end position="1026"/>
    </location>
</feature>
<evidence type="ECO:0000256" key="1">
    <source>
        <dbReference type="ARBA" id="ARBA00008274"/>
    </source>
</evidence>
<feature type="compositionally biased region" description="Polar residues" evidence="9">
    <location>
        <begin position="1069"/>
        <end position="1082"/>
    </location>
</feature>
<name>A0ABQ9Y030_9EUKA</name>
<evidence type="ECO:0000256" key="5">
    <source>
        <dbReference type="ARBA" id="ARBA00022989"/>
    </source>
</evidence>
<keyword evidence="6" id="KW-0811">Translocation</keyword>
<comment type="subcellular location">
    <subcellularLocation>
        <location evidence="8">Endomembrane system</location>
        <topology evidence="8">Single-pass membrane protein</topology>
    </subcellularLocation>
</comment>
<evidence type="ECO:0000256" key="6">
    <source>
        <dbReference type="ARBA" id="ARBA00023010"/>
    </source>
</evidence>
<evidence type="ECO:0000256" key="10">
    <source>
        <dbReference type="SAM" id="Phobius"/>
    </source>
</evidence>
<keyword evidence="3 10" id="KW-0812">Transmembrane</keyword>
<dbReference type="InterPro" id="IPR013783">
    <property type="entry name" value="Ig-like_fold"/>
</dbReference>
<evidence type="ECO:0000256" key="4">
    <source>
        <dbReference type="ARBA" id="ARBA00022927"/>
    </source>
</evidence>
<keyword evidence="5 10" id="KW-1133">Transmembrane helix</keyword>
<dbReference type="Proteomes" id="UP001281761">
    <property type="component" value="Unassembled WGS sequence"/>
</dbReference>
<dbReference type="InterPro" id="IPR001901">
    <property type="entry name" value="Translocase_SecE/Sec61-g"/>
</dbReference>
<keyword evidence="4" id="KW-0653">Protein transport</keyword>
<evidence type="ECO:0000256" key="8">
    <source>
        <dbReference type="ARBA" id="ARBA00037847"/>
    </source>
</evidence>
<keyword evidence="2" id="KW-0813">Transport</keyword>
<evidence type="ECO:0000256" key="7">
    <source>
        <dbReference type="ARBA" id="ARBA00023136"/>
    </source>
</evidence>
<dbReference type="InterPro" id="IPR008158">
    <property type="entry name" value="Translocase_Sec61-g"/>
</dbReference>
<dbReference type="EMBL" id="JARBJD010000049">
    <property type="protein sequence ID" value="KAK2957081.1"/>
    <property type="molecule type" value="Genomic_DNA"/>
</dbReference>
<dbReference type="HAMAP" id="MF_00422">
    <property type="entry name" value="SecE"/>
    <property type="match status" value="1"/>
</dbReference>
<evidence type="ECO:0000313" key="12">
    <source>
        <dbReference type="Proteomes" id="UP001281761"/>
    </source>
</evidence>
<dbReference type="SUPFAM" id="SSF103456">
    <property type="entry name" value="Preprotein translocase SecE subunit"/>
    <property type="match status" value="1"/>
</dbReference>